<dbReference type="EMBL" id="JAZDQV010000002">
    <property type="protein sequence ID" value="MEE1876488.1"/>
    <property type="molecule type" value="Genomic_DNA"/>
</dbReference>
<dbReference type="RefSeq" id="WP_354143599.1">
    <property type="nucleotide sequence ID" value="NZ_JAZDQV010000002.1"/>
</dbReference>
<accession>A0ABU7GC98</accession>
<dbReference type="InterPro" id="IPR038607">
    <property type="entry name" value="PhoD-like_sf"/>
</dbReference>
<dbReference type="CDD" id="cd07389">
    <property type="entry name" value="MPP_PhoD"/>
    <property type="match status" value="1"/>
</dbReference>
<dbReference type="PANTHER" id="PTHR43606:SF2">
    <property type="entry name" value="ALKALINE PHOSPHATASE FAMILY PROTEIN (AFU_ORTHOLOGUE AFUA_5G03860)"/>
    <property type="match status" value="1"/>
</dbReference>
<dbReference type="SUPFAM" id="SSF56300">
    <property type="entry name" value="Metallo-dependent phosphatases"/>
    <property type="match status" value="1"/>
</dbReference>
<dbReference type="InterPro" id="IPR018946">
    <property type="entry name" value="PhoD-like_MPP"/>
</dbReference>
<gene>
    <name evidence="3" type="ORF">VRS74_02165</name>
</gene>
<comment type="caution">
    <text evidence="3">The sequence shown here is derived from an EMBL/GenBank/DDBJ whole genome shotgun (WGS) entry which is preliminary data.</text>
</comment>
<protein>
    <submittedName>
        <fullName evidence="3">Alkaline phosphatase D family protein</fullName>
        <ecNumber evidence="3">3.1.-.-</ecNumber>
    </submittedName>
</protein>
<evidence type="ECO:0000259" key="2">
    <source>
        <dbReference type="Pfam" id="PF16655"/>
    </source>
</evidence>
<dbReference type="Pfam" id="PF09423">
    <property type="entry name" value="PhoD"/>
    <property type="match status" value="1"/>
</dbReference>
<dbReference type="Gene3D" id="2.60.40.380">
    <property type="entry name" value="Purple acid phosphatase-like, N-terminal"/>
    <property type="match status" value="1"/>
</dbReference>
<feature type="domain" description="PhoD-like phosphatase metallophosphatase" evidence="1">
    <location>
        <begin position="146"/>
        <end position="523"/>
    </location>
</feature>
<dbReference type="Gene3D" id="3.60.21.70">
    <property type="entry name" value="PhoD-like phosphatase"/>
    <property type="match status" value="1"/>
</dbReference>
<dbReference type="PANTHER" id="PTHR43606">
    <property type="entry name" value="PHOSPHATASE, PUTATIVE (AFU_ORTHOLOGUE AFUA_6G08710)-RELATED"/>
    <property type="match status" value="1"/>
</dbReference>
<dbReference type="Proteomes" id="UP001343492">
    <property type="component" value="Unassembled WGS sequence"/>
</dbReference>
<evidence type="ECO:0000259" key="1">
    <source>
        <dbReference type="Pfam" id="PF09423"/>
    </source>
</evidence>
<dbReference type="InterPro" id="IPR029052">
    <property type="entry name" value="Metallo-depent_PP-like"/>
</dbReference>
<feature type="domain" description="Phospholipase D N-terminal" evidence="2">
    <location>
        <begin position="48"/>
        <end position="135"/>
    </location>
</feature>
<sequence length="554" mass="60547">MIKNDTPASPMLPAAQLTRRNLFRLGGLAAASAAAPLAAQSFGTGFTHGVASGEPGPDKVLLWTRYVGQQDVALEWQVSEDADFANVVAEGSALARAESDWCAKSWADSLRSGQWYYYRFIAADGSMSDVGRTRTLPEGKLDRFRMAVFSCSNYGFGWFNAYAHAAEANDVELALHLGDYIYEYGRGTYPSAQEAHPDRLLWPEGEIVALADYRLRYATYRSDPDLRRIHQSLPMICIWDDHETANDSWKDGAQNHQSDIEGDWEMRKAAAKRAWREWLPVSDETYTQYEVGDLATLFRLDTRLEGREQQFDLGAVVAGARSPEQVAAALTAFRDGPYGDPKRQLLGAAQEAWLGEGLKASRGAGKQWQVLVQQVLMGPLLSPPGLAEGLGDGVPDYARRRVALAGLASKVGLPSNMDAWDGYPAARERLLEASLAADANLVVLAGDTHNAWAFELEHDGTKAGVEFGVQSVASPGLESSLPMLKPDDFAKMVVAASPQLKWADTSQRGYMVLELTPGAASNEFRFVDTIRQRSTRLAGTHRMVSNAGSQSFSG</sequence>
<evidence type="ECO:0000313" key="4">
    <source>
        <dbReference type="Proteomes" id="UP001343492"/>
    </source>
</evidence>
<keyword evidence="3" id="KW-0378">Hydrolase</keyword>
<reference evidence="3 4" key="1">
    <citation type="submission" date="2024-01" db="EMBL/GenBank/DDBJ databases">
        <title>The genome sequence of Erythrobacteraceae sp. strain 1XM1-14.</title>
        <authorList>
            <person name="Liu Y."/>
        </authorList>
    </citation>
    <scope>NUCLEOTIDE SEQUENCE [LARGE SCALE GENOMIC DNA]</scope>
    <source>
        <strain evidence="3 4">1XM1-14</strain>
    </source>
</reference>
<dbReference type="InterPro" id="IPR006311">
    <property type="entry name" value="TAT_signal"/>
</dbReference>
<dbReference type="PROSITE" id="PS51318">
    <property type="entry name" value="TAT"/>
    <property type="match status" value="1"/>
</dbReference>
<dbReference type="EC" id="3.1.-.-" evidence="3"/>
<name>A0ABU7GC98_9SPHN</name>
<proteinExistence type="predicted"/>
<dbReference type="InterPro" id="IPR052900">
    <property type="entry name" value="Phospholipid_Metab_Enz"/>
</dbReference>
<dbReference type="InterPro" id="IPR032093">
    <property type="entry name" value="PhoD_N"/>
</dbReference>
<evidence type="ECO:0000313" key="3">
    <source>
        <dbReference type="EMBL" id="MEE1876488.1"/>
    </source>
</evidence>
<dbReference type="Pfam" id="PF16655">
    <property type="entry name" value="PhoD_N"/>
    <property type="match status" value="1"/>
</dbReference>
<organism evidence="3 4">
    <name type="scientific">Altererythrobacter litoralis</name>
    <dbReference type="NCBI Taxonomy" id="3113904"/>
    <lineage>
        <taxon>Bacteria</taxon>
        <taxon>Pseudomonadati</taxon>
        <taxon>Pseudomonadota</taxon>
        <taxon>Alphaproteobacteria</taxon>
        <taxon>Sphingomonadales</taxon>
        <taxon>Erythrobacteraceae</taxon>
        <taxon>Altererythrobacter</taxon>
    </lineage>
</organism>
<dbReference type="GO" id="GO:0016787">
    <property type="term" value="F:hydrolase activity"/>
    <property type="evidence" value="ECO:0007669"/>
    <property type="project" value="UniProtKB-KW"/>
</dbReference>
<keyword evidence="4" id="KW-1185">Reference proteome</keyword>